<feature type="compositionally biased region" description="Polar residues" evidence="1">
    <location>
        <begin position="135"/>
        <end position="156"/>
    </location>
</feature>
<dbReference type="GO" id="GO:0005739">
    <property type="term" value="C:mitochondrion"/>
    <property type="evidence" value="ECO:0007669"/>
    <property type="project" value="InterPro"/>
</dbReference>
<name>A0AAN7A8S8_9PEZI</name>
<proteinExistence type="predicted"/>
<dbReference type="PANTHER" id="PTHR39468">
    <property type="entry name" value="CHROMOSOME 7, WHOLE GENOME SHOTGUN SEQUENCE"/>
    <property type="match status" value="1"/>
</dbReference>
<feature type="domain" description="Mtf2-like C-terminal" evidence="2">
    <location>
        <begin position="268"/>
        <end position="443"/>
    </location>
</feature>
<accession>A0AAN7A8S8</accession>
<dbReference type="AlphaFoldDB" id="A0AAN7A8S8"/>
<evidence type="ECO:0000313" key="3">
    <source>
        <dbReference type="EMBL" id="KAK4179571.1"/>
    </source>
</evidence>
<dbReference type="Proteomes" id="UP001302321">
    <property type="component" value="Unassembled WGS sequence"/>
</dbReference>
<organism evidence="3 4">
    <name type="scientific">Triangularia setosa</name>
    <dbReference type="NCBI Taxonomy" id="2587417"/>
    <lineage>
        <taxon>Eukaryota</taxon>
        <taxon>Fungi</taxon>
        <taxon>Dikarya</taxon>
        <taxon>Ascomycota</taxon>
        <taxon>Pezizomycotina</taxon>
        <taxon>Sordariomycetes</taxon>
        <taxon>Sordariomycetidae</taxon>
        <taxon>Sordariales</taxon>
        <taxon>Podosporaceae</taxon>
        <taxon>Triangularia</taxon>
    </lineage>
</organism>
<gene>
    <name evidence="3" type="ORF">QBC36DRAFT_308119</name>
</gene>
<dbReference type="Pfam" id="PF19189">
    <property type="entry name" value="Mtf2"/>
    <property type="match status" value="1"/>
</dbReference>
<comment type="caution">
    <text evidence="3">The sequence shown here is derived from an EMBL/GenBank/DDBJ whole genome shotgun (WGS) entry which is preliminary data.</text>
</comment>
<keyword evidence="4" id="KW-1185">Reference proteome</keyword>
<evidence type="ECO:0000313" key="4">
    <source>
        <dbReference type="Proteomes" id="UP001302321"/>
    </source>
</evidence>
<evidence type="ECO:0000259" key="2">
    <source>
        <dbReference type="Pfam" id="PF19189"/>
    </source>
</evidence>
<reference evidence="3" key="1">
    <citation type="journal article" date="2023" name="Mol. Phylogenet. Evol.">
        <title>Genome-scale phylogeny and comparative genomics of the fungal order Sordariales.</title>
        <authorList>
            <person name="Hensen N."/>
            <person name="Bonometti L."/>
            <person name="Westerberg I."/>
            <person name="Brannstrom I.O."/>
            <person name="Guillou S."/>
            <person name="Cros-Aarteil S."/>
            <person name="Calhoun S."/>
            <person name="Haridas S."/>
            <person name="Kuo A."/>
            <person name="Mondo S."/>
            <person name="Pangilinan J."/>
            <person name="Riley R."/>
            <person name="LaButti K."/>
            <person name="Andreopoulos B."/>
            <person name="Lipzen A."/>
            <person name="Chen C."/>
            <person name="Yan M."/>
            <person name="Daum C."/>
            <person name="Ng V."/>
            <person name="Clum A."/>
            <person name="Steindorff A."/>
            <person name="Ohm R.A."/>
            <person name="Martin F."/>
            <person name="Silar P."/>
            <person name="Natvig D.O."/>
            <person name="Lalanne C."/>
            <person name="Gautier V."/>
            <person name="Ament-Velasquez S.L."/>
            <person name="Kruys A."/>
            <person name="Hutchinson M.I."/>
            <person name="Powell A.J."/>
            <person name="Barry K."/>
            <person name="Miller A.N."/>
            <person name="Grigoriev I.V."/>
            <person name="Debuchy R."/>
            <person name="Gladieux P."/>
            <person name="Hiltunen Thoren M."/>
            <person name="Johannesson H."/>
        </authorList>
    </citation>
    <scope>NUCLEOTIDE SEQUENCE</scope>
    <source>
        <strain evidence="3">CBS 892.96</strain>
    </source>
</reference>
<feature type="region of interest" description="Disordered" evidence="1">
    <location>
        <begin position="307"/>
        <end position="336"/>
    </location>
</feature>
<feature type="region of interest" description="Disordered" evidence="1">
    <location>
        <begin position="127"/>
        <end position="156"/>
    </location>
</feature>
<dbReference type="EMBL" id="MU866114">
    <property type="protein sequence ID" value="KAK4179571.1"/>
    <property type="molecule type" value="Genomic_DNA"/>
</dbReference>
<dbReference type="InterPro" id="IPR040009">
    <property type="entry name" value="Mtf2/C5D6.12-like"/>
</dbReference>
<evidence type="ECO:0000256" key="1">
    <source>
        <dbReference type="SAM" id="MobiDB-lite"/>
    </source>
</evidence>
<dbReference type="PANTHER" id="PTHR39468:SF1">
    <property type="entry name" value="MTF2-LIKE C-TERMINAL DOMAIN-CONTAINING PROTEIN"/>
    <property type="match status" value="1"/>
</dbReference>
<protein>
    <recommendedName>
        <fullName evidence="2">Mtf2-like C-terminal domain-containing protein</fullName>
    </recommendedName>
</protein>
<sequence>MSTTFLPFLYQTRTLQMISRNGVPAPALRAFVHTTAATNLPLRPSSYVPPRRSSRLSRIAPCRTGAAPNLPKRESIPFELPEDYERPPPREMNHLLTEAGDRSTITPAERDAFKAIFEEIAAKQAPSLPEDLSSLEPTQKNWPQSDVSSDSPAQPSATETIDIIMQDAADVQSRSKRKIQHPYGRRHPMTQAANTKDWSKALLRFPPSLRDAARRALNITEGKDFPVASADECPETASSRFGADPDMVLNPLAKSVQHEALRRAERMRVEKMMQATKTDFELWDILEKEVFPMVARFGLDKPEPSALEIDTTTKKQKGKKAAAAATTPSSEDATGGDDKFPLHIYGPLYPRYLLAALRLFHQKFAHPSPLAMNMLPRIKELGPASYVLGASTPFYNELVRILWYRHGNAEGVLNMFEEMRKAGILCDTDSLKVLNAISSWMRMSEAGKEGPFLQELVSLPEWEYGMRARLRHWGSTMQEQRKYLDAAM</sequence>
<reference evidence="3" key="2">
    <citation type="submission" date="2023-05" db="EMBL/GenBank/DDBJ databases">
        <authorList>
            <consortium name="Lawrence Berkeley National Laboratory"/>
            <person name="Steindorff A."/>
            <person name="Hensen N."/>
            <person name="Bonometti L."/>
            <person name="Westerberg I."/>
            <person name="Brannstrom I.O."/>
            <person name="Guillou S."/>
            <person name="Cros-Aarteil S."/>
            <person name="Calhoun S."/>
            <person name="Haridas S."/>
            <person name="Kuo A."/>
            <person name="Mondo S."/>
            <person name="Pangilinan J."/>
            <person name="Riley R."/>
            <person name="Labutti K."/>
            <person name="Andreopoulos B."/>
            <person name="Lipzen A."/>
            <person name="Chen C."/>
            <person name="Yanf M."/>
            <person name="Daum C."/>
            <person name="Ng V."/>
            <person name="Clum A."/>
            <person name="Ohm R."/>
            <person name="Martin F."/>
            <person name="Silar P."/>
            <person name="Natvig D."/>
            <person name="Lalanne C."/>
            <person name="Gautier V."/>
            <person name="Ament-Velasquez S.L."/>
            <person name="Kruys A."/>
            <person name="Hutchinson M.I."/>
            <person name="Powell A.J."/>
            <person name="Barry K."/>
            <person name="Miller A.N."/>
            <person name="Grigoriev I.V."/>
            <person name="Debuchy R."/>
            <person name="Gladieux P."/>
            <person name="Thoren M.H."/>
            <person name="Johannesson H."/>
        </authorList>
    </citation>
    <scope>NUCLEOTIDE SEQUENCE</scope>
    <source>
        <strain evidence="3">CBS 892.96</strain>
    </source>
</reference>
<dbReference type="InterPro" id="IPR043837">
    <property type="entry name" value="Mtf2-like_C"/>
</dbReference>